<evidence type="ECO:0000313" key="6">
    <source>
        <dbReference type="EMBL" id="OIJ25029.1"/>
    </source>
</evidence>
<dbReference type="AlphaFoldDB" id="A0A1J4N0D3"/>
<dbReference type="RefSeq" id="WP_045547057.1">
    <property type="nucleotide sequence ID" value="NZ_JZDQ02000030.1"/>
</dbReference>
<comment type="subcellular location">
    <subcellularLocation>
        <location evidence="1">Membrane</location>
        <topology evidence="1">Multi-pass membrane protein</topology>
    </subcellularLocation>
</comment>
<keyword evidence="3 5" id="KW-1133">Transmembrane helix</keyword>
<dbReference type="STRING" id="1844.UG56_019910"/>
<evidence type="ECO:0000256" key="3">
    <source>
        <dbReference type="ARBA" id="ARBA00022989"/>
    </source>
</evidence>
<keyword evidence="2 5" id="KW-0812">Transmembrane</keyword>
<dbReference type="GO" id="GO:0008381">
    <property type="term" value="F:mechanosensitive monoatomic ion channel activity"/>
    <property type="evidence" value="ECO:0007669"/>
    <property type="project" value="TreeGrafter"/>
</dbReference>
<dbReference type="PANTHER" id="PTHR30266:SF2">
    <property type="entry name" value="LARGE-CONDUCTANCE MECHANOSENSITIVE CHANNEL"/>
    <property type="match status" value="1"/>
</dbReference>
<comment type="caution">
    <text evidence="6">The sequence shown here is derived from an EMBL/GenBank/DDBJ whole genome shotgun (WGS) entry which is preliminary data.</text>
</comment>
<dbReference type="GO" id="GO:0016020">
    <property type="term" value="C:membrane"/>
    <property type="evidence" value="ECO:0007669"/>
    <property type="project" value="UniProtKB-SubCell"/>
</dbReference>
<reference evidence="6" key="1">
    <citation type="submission" date="2016-10" db="EMBL/GenBank/DDBJ databases">
        <title>Draft Genome Sequence of Nocardioides luteus Strain BAFB, an Alkane-Degrading Bacterium Isolated from JP-7 Polluted Soil.</title>
        <authorList>
            <person name="Brown L."/>
            <person name="Ruiz O.N."/>
            <person name="Gunasekera T."/>
        </authorList>
    </citation>
    <scope>NUCLEOTIDE SEQUENCE [LARGE SCALE GENOMIC DNA]</scope>
    <source>
        <strain evidence="6">BAFB</strain>
    </source>
</reference>
<dbReference type="Proteomes" id="UP000033772">
    <property type="component" value="Unassembled WGS sequence"/>
</dbReference>
<evidence type="ECO:0000256" key="2">
    <source>
        <dbReference type="ARBA" id="ARBA00022692"/>
    </source>
</evidence>
<dbReference type="Gene3D" id="1.10.1200.120">
    <property type="entry name" value="Large-conductance mechanosensitive channel, MscL, domain 1"/>
    <property type="match status" value="1"/>
</dbReference>
<name>A0A1J4N0D3_9ACTN</name>
<dbReference type="EMBL" id="JZDQ02000030">
    <property type="protein sequence ID" value="OIJ25029.1"/>
    <property type="molecule type" value="Genomic_DNA"/>
</dbReference>
<evidence type="ECO:0000313" key="7">
    <source>
        <dbReference type="Proteomes" id="UP000033772"/>
    </source>
</evidence>
<dbReference type="InterPro" id="IPR036019">
    <property type="entry name" value="MscL_channel"/>
</dbReference>
<feature type="transmembrane region" description="Helical" evidence="5">
    <location>
        <begin position="58"/>
        <end position="81"/>
    </location>
</feature>
<gene>
    <name evidence="6" type="ORF">UG56_019910</name>
</gene>
<evidence type="ECO:0000256" key="1">
    <source>
        <dbReference type="ARBA" id="ARBA00004141"/>
    </source>
</evidence>
<feature type="transmembrane region" description="Helical" evidence="5">
    <location>
        <begin position="12"/>
        <end position="38"/>
    </location>
</feature>
<dbReference type="Pfam" id="PF01741">
    <property type="entry name" value="MscL"/>
    <property type="match status" value="1"/>
</dbReference>
<proteinExistence type="predicted"/>
<organism evidence="6 7">
    <name type="scientific">Nocardioides luteus</name>
    <dbReference type="NCBI Taxonomy" id="1844"/>
    <lineage>
        <taxon>Bacteria</taxon>
        <taxon>Bacillati</taxon>
        <taxon>Actinomycetota</taxon>
        <taxon>Actinomycetes</taxon>
        <taxon>Propionibacteriales</taxon>
        <taxon>Nocardioidaceae</taxon>
        <taxon>Nocardioides</taxon>
    </lineage>
</organism>
<protein>
    <submittedName>
        <fullName evidence="6">Mechanosensitive ion channel protein MscL</fullName>
    </submittedName>
</protein>
<accession>A0A1J4N0D3</accession>
<dbReference type="SUPFAM" id="SSF81330">
    <property type="entry name" value="Gated mechanosensitive channel"/>
    <property type="match status" value="1"/>
</dbReference>
<dbReference type="PANTHER" id="PTHR30266">
    <property type="entry name" value="MECHANOSENSITIVE CHANNEL MSCL"/>
    <property type="match status" value="1"/>
</dbReference>
<keyword evidence="7" id="KW-1185">Reference proteome</keyword>
<evidence type="ECO:0000256" key="5">
    <source>
        <dbReference type="SAM" id="Phobius"/>
    </source>
</evidence>
<dbReference type="OrthoDB" id="9810350at2"/>
<keyword evidence="4 5" id="KW-0472">Membrane</keyword>
<evidence type="ECO:0000256" key="4">
    <source>
        <dbReference type="ARBA" id="ARBA00023136"/>
    </source>
</evidence>
<dbReference type="InterPro" id="IPR037673">
    <property type="entry name" value="MSC/AndL"/>
</dbReference>
<sequence>MDGFKKFLLQGDLIKLAVAFIMGGAFATVVTATVDIIMDLLGKIGGTPDFSNYEPGGISLGAWLTAVIAFLILATVVYFLIVKPYTHAKERFFPDPDPGETEIDILKQIRDSLSAR</sequence>